<proteinExistence type="predicted"/>
<feature type="transmembrane region" description="Helical" evidence="2">
    <location>
        <begin position="55"/>
        <end position="75"/>
    </location>
</feature>
<dbReference type="Pfam" id="PF14030">
    <property type="entry name" value="DUF4245"/>
    <property type="match status" value="1"/>
</dbReference>
<accession>A0A022KZ60</accession>
<keyword evidence="4" id="KW-1185">Reference proteome</keyword>
<keyword evidence="2" id="KW-0812">Transmembrane</keyword>
<dbReference type="HOGENOM" id="CLU_098547_0_0_11"/>
<reference evidence="3 4" key="1">
    <citation type="journal article" date="2013" name="Genome Announc.">
        <title>Draft genome sequence of an Actinobacterium, Brachybacterium muris strain UCD-AY4.</title>
        <authorList>
            <person name="Lo J.R."/>
            <person name="Lang J.M."/>
            <person name="Darling A.E."/>
            <person name="Eisen J.A."/>
            <person name="Coil D.A."/>
        </authorList>
    </citation>
    <scope>NUCLEOTIDE SEQUENCE [LARGE SCALE GENOMIC DNA]</scope>
    <source>
        <strain evidence="3 4">UCD-AY4</strain>
    </source>
</reference>
<evidence type="ECO:0000256" key="1">
    <source>
        <dbReference type="SAM" id="MobiDB-lite"/>
    </source>
</evidence>
<evidence type="ECO:0008006" key="5">
    <source>
        <dbReference type="Google" id="ProtNLM"/>
    </source>
</evidence>
<sequence length="221" mass="23673">MGAMHERRDDDSDANREGSGPTSEPQASPAPATVPAPKSHYQLPTRKNTSLRNMIWALGLTMLIVVVVGIGFFGVGSDQSREPLPNTEVDLAQTAERAQESAPYPVVVPAAGEEWAVRSVRFTDAEDRWEVRYSSPQRHLVTMVQAPEISAPMLSASFPGAVEGEEQEIAGVPCRMLSGGTDDEPHTGLSCAGDGWGLLIHGATEPEELRELAEAAITSID</sequence>
<organism evidence="3 4">
    <name type="scientific">Brachybacterium muris UCD-AY4</name>
    <dbReference type="NCBI Taxonomy" id="1249481"/>
    <lineage>
        <taxon>Bacteria</taxon>
        <taxon>Bacillati</taxon>
        <taxon>Actinomycetota</taxon>
        <taxon>Actinomycetes</taxon>
        <taxon>Micrococcales</taxon>
        <taxon>Dermabacteraceae</taxon>
        <taxon>Brachybacterium</taxon>
    </lineage>
</organism>
<protein>
    <recommendedName>
        <fullName evidence="5">DUF4245 domain-containing protein</fullName>
    </recommendedName>
</protein>
<name>A0A022KZ60_9MICO</name>
<dbReference type="Proteomes" id="UP000019754">
    <property type="component" value="Unassembled WGS sequence"/>
</dbReference>
<evidence type="ECO:0000313" key="3">
    <source>
        <dbReference type="EMBL" id="EYT51159.1"/>
    </source>
</evidence>
<dbReference type="AlphaFoldDB" id="A0A022KZ60"/>
<evidence type="ECO:0000313" key="4">
    <source>
        <dbReference type="Proteomes" id="UP000019754"/>
    </source>
</evidence>
<keyword evidence="2" id="KW-1133">Transmembrane helix</keyword>
<dbReference type="OrthoDB" id="4792940at2"/>
<dbReference type="InterPro" id="IPR025339">
    <property type="entry name" value="DUF4245"/>
</dbReference>
<evidence type="ECO:0000256" key="2">
    <source>
        <dbReference type="SAM" id="Phobius"/>
    </source>
</evidence>
<dbReference type="EMBL" id="AORC01000002">
    <property type="protein sequence ID" value="EYT51159.1"/>
    <property type="molecule type" value="Genomic_DNA"/>
</dbReference>
<dbReference type="STRING" id="1249481.D641_0101460"/>
<feature type="region of interest" description="Disordered" evidence="1">
    <location>
        <begin position="1"/>
        <end position="45"/>
    </location>
</feature>
<keyword evidence="2" id="KW-0472">Membrane</keyword>
<comment type="caution">
    <text evidence="3">The sequence shown here is derived from an EMBL/GenBank/DDBJ whole genome shotgun (WGS) entry which is preliminary data.</text>
</comment>
<feature type="compositionally biased region" description="Basic and acidic residues" evidence="1">
    <location>
        <begin position="1"/>
        <end position="16"/>
    </location>
</feature>
<gene>
    <name evidence="3" type="ORF">D641_0101460</name>
</gene>